<protein>
    <submittedName>
        <fullName evidence="3">Endonuclease</fullName>
    </submittedName>
</protein>
<evidence type="ECO:0000313" key="3">
    <source>
        <dbReference type="EMBL" id="GLW65426.1"/>
    </source>
</evidence>
<accession>A0A9W6PYC0</accession>
<sequence length="302" mass="32025">MLAFTPYAAAAAPLPIVVALLLRRRRAAVAATAVAVALAAAVLPRAVGGAQPSARGPVVRVLTANLLFGRADPGRIVDLVRRNGTDVLSLQELTPGARDRLERAGLTRLLPYKVDEARVSARGAAIYSRHPLLALPPLEGMSTAMPEAEIALPGGRRIVVTAVHPVPPLSSDWYRRWRHDLAELPAARAPLPGGDPAPTSSFHGPAASHPVDETSEPIRILAGDFNATLDHAGLRRLLGRGYADAADRTGAGLVPTWGLGSRRPPLTIDHVLVDERCAVREVAVYDLPGSDHRAVHAEIRLP</sequence>
<reference evidence="3" key="1">
    <citation type="submission" date="2023-02" db="EMBL/GenBank/DDBJ databases">
        <title>Actinomadura rubrobrunea NBRC 14622.</title>
        <authorList>
            <person name="Ichikawa N."/>
            <person name="Sato H."/>
            <person name="Tonouchi N."/>
        </authorList>
    </citation>
    <scope>NUCLEOTIDE SEQUENCE</scope>
    <source>
        <strain evidence="3">NBRC 14622</strain>
    </source>
</reference>
<comment type="caution">
    <text evidence="3">The sequence shown here is derived from an EMBL/GenBank/DDBJ whole genome shotgun (WGS) entry which is preliminary data.</text>
</comment>
<dbReference type="InterPro" id="IPR005135">
    <property type="entry name" value="Endo/exonuclease/phosphatase"/>
</dbReference>
<dbReference type="EMBL" id="BSRZ01000009">
    <property type="protein sequence ID" value="GLW65426.1"/>
    <property type="molecule type" value="Genomic_DNA"/>
</dbReference>
<feature type="compositionally biased region" description="Low complexity" evidence="1">
    <location>
        <begin position="187"/>
        <end position="198"/>
    </location>
</feature>
<dbReference type="InterPro" id="IPR036691">
    <property type="entry name" value="Endo/exonu/phosph_ase_sf"/>
</dbReference>
<evidence type="ECO:0000259" key="2">
    <source>
        <dbReference type="Pfam" id="PF03372"/>
    </source>
</evidence>
<name>A0A9W6PYC0_9ACTN</name>
<dbReference type="GO" id="GO:0004519">
    <property type="term" value="F:endonuclease activity"/>
    <property type="evidence" value="ECO:0007669"/>
    <property type="project" value="UniProtKB-KW"/>
</dbReference>
<organism evidence="3 4">
    <name type="scientific">Actinomadura rubrobrunea</name>
    <dbReference type="NCBI Taxonomy" id="115335"/>
    <lineage>
        <taxon>Bacteria</taxon>
        <taxon>Bacillati</taxon>
        <taxon>Actinomycetota</taxon>
        <taxon>Actinomycetes</taxon>
        <taxon>Streptosporangiales</taxon>
        <taxon>Thermomonosporaceae</taxon>
        <taxon>Actinomadura</taxon>
    </lineage>
</organism>
<evidence type="ECO:0000313" key="4">
    <source>
        <dbReference type="Proteomes" id="UP001165124"/>
    </source>
</evidence>
<keyword evidence="3" id="KW-0378">Hydrolase</keyword>
<dbReference type="Proteomes" id="UP001165124">
    <property type="component" value="Unassembled WGS sequence"/>
</dbReference>
<keyword evidence="4" id="KW-1185">Reference proteome</keyword>
<feature type="region of interest" description="Disordered" evidence="1">
    <location>
        <begin position="187"/>
        <end position="210"/>
    </location>
</feature>
<evidence type="ECO:0000256" key="1">
    <source>
        <dbReference type="SAM" id="MobiDB-lite"/>
    </source>
</evidence>
<dbReference type="Pfam" id="PF03372">
    <property type="entry name" value="Exo_endo_phos"/>
    <property type="match status" value="1"/>
</dbReference>
<dbReference type="SUPFAM" id="SSF56219">
    <property type="entry name" value="DNase I-like"/>
    <property type="match status" value="1"/>
</dbReference>
<dbReference type="AlphaFoldDB" id="A0A9W6PYC0"/>
<gene>
    <name evidence="3" type="ORF">Arub01_36700</name>
</gene>
<keyword evidence="3" id="KW-0255">Endonuclease</keyword>
<dbReference type="Gene3D" id="3.60.10.10">
    <property type="entry name" value="Endonuclease/exonuclease/phosphatase"/>
    <property type="match status" value="1"/>
</dbReference>
<keyword evidence="3" id="KW-0540">Nuclease</keyword>
<feature type="domain" description="Endonuclease/exonuclease/phosphatase" evidence="2">
    <location>
        <begin position="62"/>
        <end position="292"/>
    </location>
</feature>
<proteinExistence type="predicted"/>